<dbReference type="Proteomes" id="UP001479290">
    <property type="component" value="Unassembled WGS sequence"/>
</dbReference>
<dbReference type="SMART" id="SM00020">
    <property type="entry name" value="Tryp_SPc"/>
    <property type="match status" value="1"/>
</dbReference>
<dbReference type="PROSITE" id="PS01209">
    <property type="entry name" value="LDLRA_1"/>
    <property type="match status" value="1"/>
</dbReference>
<dbReference type="Pfam" id="PF00057">
    <property type="entry name" value="Ldl_recept_a"/>
    <property type="match status" value="1"/>
</dbReference>
<keyword evidence="4 6" id="KW-1015">Disulfide bond</keyword>
<dbReference type="Gene3D" id="2.40.10.10">
    <property type="entry name" value="Trypsin-like serine proteases"/>
    <property type="match status" value="1"/>
</dbReference>
<dbReference type="PROSITE" id="PS00134">
    <property type="entry name" value="TRYPSIN_HIS"/>
    <property type="match status" value="1"/>
</dbReference>
<evidence type="ECO:0000313" key="13">
    <source>
        <dbReference type="Proteomes" id="UP001479290"/>
    </source>
</evidence>
<reference evidence="12 13" key="1">
    <citation type="submission" date="2024-05" db="EMBL/GenBank/DDBJ databases">
        <title>A high-quality chromosomal-level genome assembly of Topmouth culter (Culter alburnus).</title>
        <authorList>
            <person name="Zhao H."/>
        </authorList>
    </citation>
    <scope>NUCLEOTIDE SEQUENCE [LARGE SCALE GENOMIC DNA]</scope>
    <source>
        <strain evidence="12">CATC2023</strain>
        <tissue evidence="12">Muscle</tissue>
    </source>
</reference>
<dbReference type="InterPro" id="IPR001254">
    <property type="entry name" value="Trypsin_dom"/>
</dbReference>
<evidence type="ECO:0000256" key="7">
    <source>
        <dbReference type="PROSITE-ProRule" id="PRU00196"/>
    </source>
</evidence>
<evidence type="ECO:0000256" key="1">
    <source>
        <dbReference type="ARBA" id="ARBA00022670"/>
    </source>
</evidence>
<evidence type="ECO:0000256" key="4">
    <source>
        <dbReference type="ARBA" id="ARBA00023157"/>
    </source>
</evidence>
<dbReference type="InterPro" id="IPR009003">
    <property type="entry name" value="Peptidase_S1_PA"/>
</dbReference>
<dbReference type="SUPFAM" id="SSF50494">
    <property type="entry name" value="Trypsin-like serine proteases"/>
    <property type="match status" value="1"/>
</dbReference>
<dbReference type="CDD" id="cd00190">
    <property type="entry name" value="Tryp_SPc"/>
    <property type="match status" value="1"/>
</dbReference>
<gene>
    <name evidence="12" type="ORF">ABG768_000911</name>
</gene>
<dbReference type="EMBL" id="JAWDJR010000001">
    <property type="protein sequence ID" value="KAK9981371.1"/>
    <property type="molecule type" value="Genomic_DNA"/>
</dbReference>
<dbReference type="SMART" id="SM00192">
    <property type="entry name" value="LDLa"/>
    <property type="match status" value="1"/>
</dbReference>
<comment type="caution">
    <text evidence="7">Lacks conserved residue(s) required for the propagation of feature annotation.</text>
</comment>
<feature type="disulfide bond" evidence="6">
    <location>
        <begin position="172"/>
        <end position="184"/>
    </location>
</feature>
<dbReference type="PANTHER" id="PTHR24252">
    <property type="entry name" value="ACROSIN-RELATED"/>
    <property type="match status" value="1"/>
</dbReference>
<dbReference type="SMART" id="SM00202">
    <property type="entry name" value="SR"/>
    <property type="match status" value="1"/>
</dbReference>
<dbReference type="InterPro" id="IPR002172">
    <property type="entry name" value="LDrepeatLR_classA_rpt"/>
</dbReference>
<evidence type="ECO:0000256" key="2">
    <source>
        <dbReference type="ARBA" id="ARBA00022801"/>
    </source>
</evidence>
<evidence type="ECO:0000313" key="12">
    <source>
        <dbReference type="EMBL" id="KAK9981371.1"/>
    </source>
</evidence>
<dbReference type="Pfam" id="PF00089">
    <property type="entry name" value="Trypsin"/>
    <property type="match status" value="1"/>
</dbReference>
<feature type="domain" description="SRCR" evidence="11">
    <location>
        <begin position="213"/>
        <end position="306"/>
    </location>
</feature>
<keyword evidence="13" id="KW-1185">Reference proteome</keyword>
<dbReference type="InterPro" id="IPR023415">
    <property type="entry name" value="LDLR_class-A_CS"/>
</dbReference>
<keyword evidence="5" id="KW-0325">Glycoprotein</keyword>
<dbReference type="PROSITE" id="PS50287">
    <property type="entry name" value="SRCR_2"/>
    <property type="match status" value="1"/>
</dbReference>
<evidence type="ECO:0000256" key="5">
    <source>
        <dbReference type="ARBA" id="ARBA00023180"/>
    </source>
</evidence>
<dbReference type="Gene3D" id="3.10.250.10">
    <property type="entry name" value="SRCR-like domain"/>
    <property type="match status" value="1"/>
</dbReference>
<feature type="region of interest" description="Disordered" evidence="8">
    <location>
        <begin position="1"/>
        <end position="40"/>
    </location>
</feature>
<dbReference type="InterPro" id="IPR018114">
    <property type="entry name" value="TRYPSIN_HIS"/>
</dbReference>
<evidence type="ECO:0008006" key="14">
    <source>
        <dbReference type="Google" id="ProtNLM"/>
    </source>
</evidence>
<dbReference type="PRINTS" id="PR00722">
    <property type="entry name" value="CHYMOTRYPSIN"/>
</dbReference>
<proteinExistence type="predicted"/>
<keyword evidence="2" id="KW-0378">Hydrolase</keyword>
<dbReference type="CDD" id="cd00112">
    <property type="entry name" value="LDLa"/>
    <property type="match status" value="1"/>
</dbReference>
<dbReference type="PROSITE" id="PS50068">
    <property type="entry name" value="LDLRA_2"/>
    <property type="match status" value="1"/>
</dbReference>
<protein>
    <recommendedName>
        <fullName evidence="14">Transmembrane protease serine 3</fullName>
    </recommendedName>
</protein>
<evidence type="ECO:0000256" key="3">
    <source>
        <dbReference type="ARBA" id="ARBA00022825"/>
    </source>
</evidence>
<dbReference type="Gene3D" id="4.10.400.10">
    <property type="entry name" value="Low-density Lipoprotein Receptor"/>
    <property type="match status" value="1"/>
</dbReference>
<evidence type="ECO:0000256" key="8">
    <source>
        <dbReference type="SAM" id="MobiDB-lite"/>
    </source>
</evidence>
<dbReference type="SUPFAM" id="SSF56487">
    <property type="entry name" value="SRCR-like"/>
    <property type="match status" value="1"/>
</dbReference>
<dbReference type="GO" id="GO:0006508">
    <property type="term" value="P:proteolysis"/>
    <property type="evidence" value="ECO:0007669"/>
    <property type="project" value="UniProtKB-KW"/>
</dbReference>
<accession>A0AAW2B7Y0</accession>
<keyword evidence="9" id="KW-1133">Transmembrane helix</keyword>
<evidence type="ECO:0000259" key="10">
    <source>
        <dbReference type="PROSITE" id="PS50240"/>
    </source>
</evidence>
<organism evidence="12 13">
    <name type="scientific">Culter alburnus</name>
    <name type="common">Topmouth culter</name>
    <dbReference type="NCBI Taxonomy" id="194366"/>
    <lineage>
        <taxon>Eukaryota</taxon>
        <taxon>Metazoa</taxon>
        <taxon>Chordata</taxon>
        <taxon>Craniata</taxon>
        <taxon>Vertebrata</taxon>
        <taxon>Euteleostomi</taxon>
        <taxon>Actinopterygii</taxon>
        <taxon>Neopterygii</taxon>
        <taxon>Teleostei</taxon>
        <taxon>Ostariophysi</taxon>
        <taxon>Cypriniformes</taxon>
        <taxon>Xenocyprididae</taxon>
        <taxon>Xenocypridinae</taxon>
        <taxon>Culter</taxon>
    </lineage>
</organism>
<evidence type="ECO:0000256" key="9">
    <source>
        <dbReference type="SAM" id="Phobius"/>
    </source>
</evidence>
<dbReference type="AlphaFoldDB" id="A0AAW2B7Y0"/>
<dbReference type="InterPro" id="IPR001190">
    <property type="entry name" value="SRCR"/>
</dbReference>
<dbReference type="PROSITE" id="PS50240">
    <property type="entry name" value="TRYPSIN_DOM"/>
    <property type="match status" value="1"/>
</dbReference>
<dbReference type="GO" id="GO:0016020">
    <property type="term" value="C:membrane"/>
    <property type="evidence" value="ECO:0007669"/>
    <property type="project" value="InterPro"/>
</dbReference>
<evidence type="ECO:0000259" key="11">
    <source>
        <dbReference type="PROSITE" id="PS50287"/>
    </source>
</evidence>
<comment type="caution">
    <text evidence="12">The sequence shown here is derived from an EMBL/GenBank/DDBJ whole genome shotgun (WGS) entry which is preliminary data.</text>
</comment>
<dbReference type="SUPFAM" id="SSF57424">
    <property type="entry name" value="LDL receptor-like module"/>
    <property type="match status" value="1"/>
</dbReference>
<evidence type="ECO:0000256" key="6">
    <source>
        <dbReference type="PROSITE-ProRule" id="PRU00124"/>
    </source>
</evidence>
<dbReference type="Pfam" id="PF15494">
    <property type="entry name" value="SRCR_2"/>
    <property type="match status" value="1"/>
</dbReference>
<dbReference type="GO" id="GO:0004252">
    <property type="term" value="F:serine-type endopeptidase activity"/>
    <property type="evidence" value="ECO:0007669"/>
    <property type="project" value="InterPro"/>
</dbReference>
<feature type="domain" description="Peptidase S1" evidence="10">
    <location>
        <begin position="318"/>
        <end position="543"/>
    </location>
</feature>
<sequence length="550" mass="59591">MASYSQTTGETERPVSEGRSREERSSHQLSQDLVEDGTESGALELVSVTEEDLPIVETPTTFNVSSFSSQNSHSIHFYDPSSQDPHVPVELPTVASAPLPVYKAHNIQIPPSPGVPIIKVQPFLDGEHLSNLKSLCWPYVSRRFLALLIILCLLIALILSVGIGLGVGLESCSGKFHCMSSVQCISRKAVCDGVEDCRNGEDELNCVRVSGRSSVLQVFSRGSWGTVCSEGWDSHLGSLACRQLGYNSYVNSTAIPISSIEAVFQNNLVALNISQTALQDTFKIHNSSYIRKTHCSSGVVTAVKCIECGSRPAVRSRIVGGNVSRPGQIPWQVSLHYQNQHVCGGSVISERWILTAAHCVFGFAQPVSWTVHAGMIDLPLSGSKALSVEKIICHANFRPEGLSYDIALIKLKLPLSFNDQIAPICLPNYGESFEDGQMCLISGWGATVYDGETSVSLQVTQVPLLSRRECQRPGLTSWNICAGYLEGVAGACQGDNGGPLACQGSGWTLVGTASWAENCGQKNKTGVYTSITEALTWIQQQMEKEEDQHR</sequence>
<keyword evidence="1" id="KW-0645">Protease</keyword>
<feature type="disulfide bond" evidence="6">
    <location>
        <begin position="191"/>
        <end position="206"/>
    </location>
</feature>
<feature type="transmembrane region" description="Helical" evidence="9">
    <location>
        <begin position="144"/>
        <end position="169"/>
    </location>
</feature>
<keyword evidence="9" id="KW-0472">Membrane</keyword>
<keyword evidence="9" id="KW-0812">Transmembrane</keyword>
<dbReference type="PANTHER" id="PTHR24252:SF27">
    <property type="entry name" value="TRANSMEMBRANE PROTEASE SERINE 3-LIKE"/>
    <property type="match status" value="1"/>
</dbReference>
<feature type="compositionally biased region" description="Basic and acidic residues" evidence="8">
    <location>
        <begin position="10"/>
        <end position="26"/>
    </location>
</feature>
<dbReference type="FunFam" id="2.40.10.10:FF:000003">
    <property type="entry name" value="Transmembrane serine protease 3"/>
    <property type="match status" value="1"/>
</dbReference>
<dbReference type="InterPro" id="IPR036772">
    <property type="entry name" value="SRCR-like_dom_sf"/>
</dbReference>
<keyword evidence="3" id="KW-0720">Serine protease</keyword>
<dbReference type="InterPro" id="IPR001314">
    <property type="entry name" value="Peptidase_S1A"/>
</dbReference>
<dbReference type="InterPro" id="IPR043504">
    <property type="entry name" value="Peptidase_S1_PA_chymotrypsin"/>
</dbReference>
<dbReference type="InterPro" id="IPR036055">
    <property type="entry name" value="LDL_receptor-like_sf"/>
</dbReference>
<name>A0AAW2B7Y0_CULAL</name>